<organism evidence="2">
    <name type="scientific">Psychrobacter sp. (strain PRwf-1)</name>
    <dbReference type="NCBI Taxonomy" id="349106"/>
    <lineage>
        <taxon>Bacteria</taxon>
        <taxon>Pseudomonadati</taxon>
        <taxon>Pseudomonadota</taxon>
        <taxon>Gammaproteobacteria</taxon>
        <taxon>Moraxellales</taxon>
        <taxon>Moraxellaceae</taxon>
        <taxon>Psychrobacter</taxon>
    </lineage>
</organism>
<name>A5WEX9_PSYWF</name>
<dbReference type="EMBL" id="CP000713">
    <property type="protein sequence ID" value="ABQ94220.1"/>
    <property type="molecule type" value="Genomic_DNA"/>
</dbReference>
<gene>
    <name evidence="2" type="ordered locus">PsycPRwf_1274</name>
</gene>
<feature type="transmembrane region" description="Helical" evidence="1">
    <location>
        <begin position="7"/>
        <end position="30"/>
    </location>
</feature>
<evidence type="ECO:0000256" key="1">
    <source>
        <dbReference type="SAM" id="Phobius"/>
    </source>
</evidence>
<feature type="transmembrane region" description="Helical" evidence="1">
    <location>
        <begin position="42"/>
        <end position="62"/>
    </location>
</feature>
<keyword evidence="1" id="KW-0472">Membrane</keyword>
<dbReference type="HOGENOM" id="CLU_2719409_0_0_6"/>
<proteinExistence type="predicted"/>
<sequence>MNHRVKEFFILSLIGMVALYPSLLIVSIVLDPYIKDFTLPTVVLIESIIIAPILQLIALPLAHNFIKRLTGL</sequence>
<dbReference type="AlphaFoldDB" id="A5WEX9"/>
<evidence type="ECO:0000313" key="2">
    <source>
        <dbReference type="EMBL" id="ABQ94220.1"/>
    </source>
</evidence>
<keyword evidence="1" id="KW-1133">Transmembrane helix</keyword>
<reference evidence="2" key="1">
    <citation type="submission" date="2007-05" db="EMBL/GenBank/DDBJ databases">
        <title>Complete sequence of chromosome of Psychrobacter sp. PRwf-1.</title>
        <authorList>
            <consortium name="US DOE Joint Genome Institute"/>
            <person name="Copeland A."/>
            <person name="Lucas S."/>
            <person name="Lapidus A."/>
            <person name="Barry K."/>
            <person name="Detter J.C."/>
            <person name="Glavina del Rio T."/>
            <person name="Hammon N."/>
            <person name="Israni S."/>
            <person name="Dalin E."/>
            <person name="Tice H."/>
            <person name="Pitluck S."/>
            <person name="Chain P."/>
            <person name="Malfatti S."/>
            <person name="Shin M."/>
            <person name="Vergez L."/>
            <person name="Schmutz J."/>
            <person name="Larimer F."/>
            <person name="Land M."/>
            <person name="Hauser L."/>
            <person name="Kyrpides N."/>
            <person name="Kim E."/>
            <person name="Tiedje J."/>
            <person name="Richardson P."/>
        </authorList>
    </citation>
    <scope>NUCLEOTIDE SEQUENCE [LARGE SCALE GENOMIC DNA]</scope>
    <source>
        <strain evidence="2">PRwf-1</strain>
    </source>
</reference>
<accession>A5WEX9</accession>
<dbReference type="KEGG" id="prw:PsycPRwf_1274"/>
<keyword evidence="1" id="KW-0812">Transmembrane</keyword>
<protein>
    <submittedName>
        <fullName evidence="2">Uncharacterized protein</fullName>
    </submittedName>
</protein>